<keyword evidence="4" id="KW-1185">Reference proteome</keyword>
<reference evidence="3 4" key="1">
    <citation type="journal article" date="2024" name="Chem. Sci.">
        <title>Discovery of megapolipeptins by genome mining of a Burkholderiales bacteria collection.</title>
        <authorList>
            <person name="Paulo B.S."/>
            <person name="Recchia M.J.J."/>
            <person name="Lee S."/>
            <person name="Fergusson C.H."/>
            <person name="Romanowski S.B."/>
            <person name="Hernandez A."/>
            <person name="Krull N."/>
            <person name="Liu D.Y."/>
            <person name="Cavanagh H."/>
            <person name="Bos A."/>
            <person name="Gray C.A."/>
            <person name="Murphy B.T."/>
            <person name="Linington R.G."/>
            <person name="Eustaquio A.S."/>
        </authorList>
    </citation>
    <scope>NUCLEOTIDE SEQUENCE [LARGE SCALE GENOMIC DNA]</scope>
    <source>
        <strain evidence="3 4">RL17-374-BIF-D</strain>
    </source>
</reference>
<gene>
    <name evidence="3" type="primary">tssC</name>
    <name evidence="3" type="ORF">PQR08_25215</name>
</gene>
<dbReference type="PANTHER" id="PTHR35565">
    <property type="entry name" value="CYTOPLASMIC PROTEIN-RELATED"/>
    <property type="match status" value="1"/>
</dbReference>
<dbReference type="RefSeq" id="WP_408162716.1">
    <property type="nucleotide sequence ID" value="NZ_JAQQDB010000026.1"/>
</dbReference>
<dbReference type="EMBL" id="JAQQDB010000026">
    <property type="protein sequence ID" value="MFM0520733.1"/>
    <property type="molecule type" value="Genomic_DNA"/>
</dbReference>
<dbReference type="PANTHER" id="PTHR35565:SF3">
    <property type="entry name" value="TYPE VI SECRETION SYSTEM SHEATH PROTEIN TSSC1"/>
    <property type="match status" value="1"/>
</dbReference>
<comment type="caution">
    <text evidence="3">The sequence shown here is derived from an EMBL/GenBank/DDBJ whole genome shotgun (WGS) entry which is preliminary data.</text>
</comment>
<feature type="compositionally biased region" description="Basic and acidic residues" evidence="1">
    <location>
        <begin position="512"/>
        <end position="523"/>
    </location>
</feature>
<protein>
    <submittedName>
        <fullName evidence="3">Type VI secretion system contractile sheath large subunit</fullName>
    </submittedName>
</protein>
<feature type="region of interest" description="Disordered" evidence="1">
    <location>
        <begin position="498"/>
        <end position="532"/>
    </location>
</feature>
<evidence type="ECO:0000256" key="1">
    <source>
        <dbReference type="SAM" id="MobiDB-lite"/>
    </source>
</evidence>
<accession>A0ABW9CU78</accession>
<evidence type="ECO:0000313" key="3">
    <source>
        <dbReference type="EMBL" id="MFM0520733.1"/>
    </source>
</evidence>
<dbReference type="NCBIfam" id="TIGR03355">
    <property type="entry name" value="VI_chp_2"/>
    <property type="match status" value="1"/>
</dbReference>
<dbReference type="Proteomes" id="UP001629462">
    <property type="component" value="Unassembled WGS sequence"/>
</dbReference>
<name>A0ABW9CU78_9BURK</name>
<evidence type="ECO:0000313" key="4">
    <source>
        <dbReference type="Proteomes" id="UP001629462"/>
    </source>
</evidence>
<proteinExistence type="predicted"/>
<feature type="domain" description="TssC1 N-terminal" evidence="2">
    <location>
        <begin position="67"/>
        <end position="358"/>
    </location>
</feature>
<dbReference type="Pfam" id="PF05943">
    <property type="entry name" value="VipB"/>
    <property type="match status" value="1"/>
</dbReference>
<dbReference type="InterPro" id="IPR010269">
    <property type="entry name" value="T6SS_TssC-like"/>
</dbReference>
<evidence type="ECO:0000259" key="2">
    <source>
        <dbReference type="Pfam" id="PF05943"/>
    </source>
</evidence>
<sequence>MHYPGEERDRASEVNEIYRLFEKETGLGEDADGYDPPRYREYLHTAASQALESGLAVPGDARRTLESLIYELDAKLTEQLNEIMHHPDFRRLEAAWRGLWYVCSRTEPVLEVKLKVLNASKRDVYRMTKSRRYSPLYDMVYRDGLATFGGEPFGAIIVDFQFDSGGSDLEILHHLASLGAKAHAVFVTNAAPAMFGLANFDEIHAARDLRVERFSPERGGWDGLRQKAESRYLCIALPRLMLRAAYGKRQAPCAEFDFEEDLLGKSNVLWGNAAWAVGDAIVKSFDQDGWFAALCGSEAPGKTDDLPAQIVYTDDGEQEVVGPIETSVSYARERELMQSGFTVLLQRKGHAEFVINAVLSPYRRESIDPTGRRRDAKTPERDLRTLLCASRFVHHIPAVWNLAPARPSIDAGGAQPRPFDSLARSVQNWLDGYVATDGAAPTPLRPLRDAIVHVQVSEADSRDQGVDIVLAVWLGYLFDGDVGPIEITMRLENVFDRPPARDVPATQPADARSTDARPEHAGAIDDATYGGDPARPPPFELRAIGPSAEPARVIEIFARALREHAWILQHIVLGPLRVHARVAAQLPLEELADFAVSDEADLGIDMTHCVAGALTVSSSLTFLAAYPSQVVRGLSAALLMHDDRFALKLLDPLAVLDPGEYIPVPVPRPIESHFDIVVIRRPPNEH</sequence>
<dbReference type="InterPro" id="IPR044031">
    <property type="entry name" value="TssC1_N"/>
</dbReference>
<organism evidence="3 4">
    <name type="scientific">Caballeronia jiangsuensis</name>
    <dbReference type="NCBI Taxonomy" id="1458357"/>
    <lineage>
        <taxon>Bacteria</taxon>
        <taxon>Pseudomonadati</taxon>
        <taxon>Pseudomonadota</taxon>
        <taxon>Betaproteobacteria</taxon>
        <taxon>Burkholderiales</taxon>
        <taxon>Burkholderiaceae</taxon>
        <taxon>Caballeronia</taxon>
    </lineage>
</organism>